<dbReference type="SUPFAM" id="SSF56317">
    <property type="entry name" value="Carbon-nitrogen hydrolase"/>
    <property type="match status" value="1"/>
</dbReference>
<reference evidence="3" key="1">
    <citation type="journal article" date="2014" name="Nat. Genet.">
        <title>Genome of the human hookworm Necator americanus.</title>
        <authorList>
            <person name="Tang Y.T."/>
            <person name="Gao X."/>
            <person name="Rosa B.A."/>
            <person name="Abubucker S."/>
            <person name="Hallsworth-Pepin K."/>
            <person name="Martin J."/>
            <person name="Tyagi R."/>
            <person name="Heizer E."/>
            <person name="Zhang X."/>
            <person name="Bhonagiri-Palsikar V."/>
            <person name="Minx P."/>
            <person name="Warren W.C."/>
            <person name="Wang Q."/>
            <person name="Zhan B."/>
            <person name="Hotez P.J."/>
            <person name="Sternberg P.W."/>
            <person name="Dougall A."/>
            <person name="Gaze S.T."/>
            <person name="Mulvenna J."/>
            <person name="Sotillo J."/>
            <person name="Ranganathan S."/>
            <person name="Rabelo E.M."/>
            <person name="Wilson R.K."/>
            <person name="Felgner P.L."/>
            <person name="Bethony J."/>
            <person name="Hawdon J.M."/>
            <person name="Gasser R.B."/>
            <person name="Loukas A."/>
            <person name="Mitreva M."/>
        </authorList>
    </citation>
    <scope>NUCLEOTIDE SEQUENCE [LARGE SCALE GENOMIC DNA]</scope>
</reference>
<evidence type="ECO:0000313" key="2">
    <source>
        <dbReference type="EMBL" id="ETN83551.1"/>
    </source>
</evidence>
<dbReference type="Proteomes" id="UP000053676">
    <property type="component" value="Unassembled WGS sequence"/>
</dbReference>
<feature type="domain" description="CN hydrolase" evidence="1">
    <location>
        <begin position="9"/>
        <end position="80"/>
    </location>
</feature>
<accession>W2TR02</accession>
<dbReference type="KEGG" id="nai:NECAME_17434"/>
<evidence type="ECO:0000313" key="3">
    <source>
        <dbReference type="Proteomes" id="UP000053676"/>
    </source>
</evidence>
<name>W2TR02_NECAM</name>
<dbReference type="OrthoDB" id="8300047at2759"/>
<keyword evidence="3" id="KW-1185">Reference proteome</keyword>
<dbReference type="InterPro" id="IPR003010">
    <property type="entry name" value="C-N_Hydrolase"/>
</dbReference>
<proteinExistence type="predicted"/>
<protein>
    <recommendedName>
        <fullName evidence="1">CN hydrolase domain-containing protein</fullName>
    </recommendedName>
</protein>
<dbReference type="InterPro" id="IPR036526">
    <property type="entry name" value="C-N_Hydrolase_sf"/>
</dbReference>
<gene>
    <name evidence="2" type="ORF">NECAME_17434</name>
</gene>
<dbReference type="Pfam" id="PF00795">
    <property type="entry name" value="CN_hydrolase"/>
    <property type="match status" value="1"/>
</dbReference>
<organism evidence="2 3">
    <name type="scientific">Necator americanus</name>
    <name type="common">Human hookworm</name>
    <dbReference type="NCBI Taxonomy" id="51031"/>
    <lineage>
        <taxon>Eukaryota</taxon>
        <taxon>Metazoa</taxon>
        <taxon>Ecdysozoa</taxon>
        <taxon>Nematoda</taxon>
        <taxon>Chromadorea</taxon>
        <taxon>Rhabditida</taxon>
        <taxon>Rhabditina</taxon>
        <taxon>Rhabditomorpha</taxon>
        <taxon>Strongyloidea</taxon>
        <taxon>Ancylostomatidae</taxon>
        <taxon>Bunostominae</taxon>
        <taxon>Necator</taxon>
    </lineage>
</organism>
<dbReference type="EMBL" id="KI658183">
    <property type="protein sequence ID" value="ETN83551.1"/>
    <property type="molecule type" value="Genomic_DNA"/>
</dbReference>
<dbReference type="AlphaFoldDB" id="W2TR02"/>
<evidence type="ECO:0000259" key="1">
    <source>
        <dbReference type="Pfam" id="PF00795"/>
    </source>
</evidence>
<sequence length="98" mass="10482">MPGQPAELPVMANLLAMAGAHSNGLFVAAANRVGVERGQPFLGRSLIVDSQGWPAAGPASSADEEILVAPVNLADARRHRQLNAFNHVLRDRRADIYE</sequence>
<dbReference type="STRING" id="51031.W2TR02"/>
<dbReference type="Gene3D" id="3.60.110.10">
    <property type="entry name" value="Carbon-nitrogen hydrolase"/>
    <property type="match status" value="1"/>
</dbReference>